<evidence type="ECO:0000256" key="11">
    <source>
        <dbReference type="ARBA" id="ARBA00023242"/>
    </source>
</evidence>
<dbReference type="InterPro" id="IPR001650">
    <property type="entry name" value="Helicase_C-like"/>
</dbReference>
<evidence type="ECO:0000256" key="5">
    <source>
        <dbReference type="ARBA" id="ARBA00022801"/>
    </source>
</evidence>
<evidence type="ECO:0000259" key="17">
    <source>
        <dbReference type="PROSITE" id="PS51194"/>
    </source>
</evidence>
<dbReference type="PRINTS" id="PR00851">
    <property type="entry name" value="XRODRMPGMNTB"/>
</dbReference>
<dbReference type="InterPro" id="IPR001161">
    <property type="entry name" value="XPB/Ssl2"/>
</dbReference>
<dbReference type="EC" id="5.6.2.4" evidence="13"/>
<evidence type="ECO:0000313" key="18">
    <source>
        <dbReference type="EMBL" id="EJT42288.1"/>
    </source>
</evidence>
<dbReference type="GO" id="GO:0003677">
    <property type="term" value="F:DNA binding"/>
    <property type="evidence" value="ECO:0007669"/>
    <property type="project" value="UniProtKB-KW"/>
</dbReference>
<keyword evidence="9" id="KW-0234">DNA repair</keyword>
<dbReference type="NCBIfam" id="TIGR00603">
    <property type="entry name" value="rad25"/>
    <property type="match status" value="1"/>
</dbReference>
<dbReference type="InterPro" id="IPR006935">
    <property type="entry name" value="Helicase/UvrB_N"/>
</dbReference>
<feature type="domain" description="Helicase C-terminal" evidence="17">
    <location>
        <begin position="618"/>
        <end position="772"/>
    </location>
</feature>
<reference evidence="18 19" key="1">
    <citation type="journal article" date="2003" name="Science">
        <title>Finding functional features in Saccharomyces genomes by phylogenetic footprinting.</title>
        <authorList>
            <person name="Cliften P.F."/>
            <person name="Sudarsanam P."/>
            <person name="Desikan A."/>
            <person name="Fulton L."/>
            <person name="Fulton B."/>
            <person name="Majors J."/>
            <person name="Waterston R."/>
            <person name="Cohen B.A."/>
            <person name="Johnston M."/>
        </authorList>
    </citation>
    <scope>NUCLEOTIDE SEQUENCE [LARGE SCALE GENOMIC DNA]</scope>
    <source>
        <strain evidence="19">ATCC MYA-4449 / AS 2.2408 / CBS 8840 / NBRC 1802 / NCYC 2889</strain>
    </source>
</reference>
<comment type="catalytic activity">
    <reaction evidence="12">
        <text>Couples ATP hydrolysis with the unwinding of duplex DNA by translocating in the 3'-5' direction.</text>
        <dbReference type="EC" id="5.6.2.4"/>
    </reaction>
</comment>
<keyword evidence="5" id="KW-0378">Hydrolase</keyword>
<dbReference type="GO" id="GO:0016787">
    <property type="term" value="F:hydrolase activity"/>
    <property type="evidence" value="ECO:0007669"/>
    <property type="project" value="UniProtKB-KW"/>
</dbReference>
<comment type="catalytic activity">
    <reaction evidence="14">
        <text>ATP + H2O = ADP + phosphate + H(+)</text>
        <dbReference type="Rhea" id="RHEA:13065"/>
        <dbReference type="ChEBI" id="CHEBI:15377"/>
        <dbReference type="ChEBI" id="CHEBI:15378"/>
        <dbReference type="ChEBI" id="CHEBI:30616"/>
        <dbReference type="ChEBI" id="CHEBI:43474"/>
        <dbReference type="ChEBI" id="CHEBI:456216"/>
        <dbReference type="EC" id="5.6.2.4"/>
    </reaction>
</comment>
<keyword evidence="4" id="KW-0227">DNA damage</keyword>
<dbReference type="Pfam" id="PF04851">
    <property type="entry name" value="ResIII"/>
    <property type="match status" value="1"/>
</dbReference>
<dbReference type="InterPro" id="IPR014001">
    <property type="entry name" value="Helicase_ATP-bd"/>
</dbReference>
<evidence type="ECO:0000256" key="6">
    <source>
        <dbReference type="ARBA" id="ARBA00022806"/>
    </source>
</evidence>
<evidence type="ECO:0000256" key="8">
    <source>
        <dbReference type="ARBA" id="ARBA00023125"/>
    </source>
</evidence>
<dbReference type="SMART" id="SM00490">
    <property type="entry name" value="HELICc"/>
    <property type="match status" value="1"/>
</dbReference>
<keyword evidence="7" id="KW-0067">ATP-binding</keyword>
<dbReference type="GO" id="GO:0006289">
    <property type="term" value="P:nucleotide-excision repair"/>
    <property type="evidence" value="ECO:0007669"/>
    <property type="project" value="InterPro"/>
</dbReference>
<dbReference type="Gene3D" id="3.40.50.300">
    <property type="entry name" value="P-loop containing nucleotide triphosphate hydrolases"/>
    <property type="match status" value="2"/>
</dbReference>
<keyword evidence="11" id="KW-0539">Nucleus</keyword>
<evidence type="ECO:0000256" key="3">
    <source>
        <dbReference type="ARBA" id="ARBA00022741"/>
    </source>
</evidence>
<dbReference type="PANTHER" id="PTHR11274">
    <property type="entry name" value="RAD25/XP-B DNA REPAIR HELICASE"/>
    <property type="match status" value="1"/>
</dbReference>
<protein>
    <recommendedName>
        <fullName evidence="13">DNA 3'-5' helicase</fullName>
        <ecNumber evidence="13">5.6.2.4</ecNumber>
    </recommendedName>
</protein>
<keyword evidence="3" id="KW-0547">Nucleotide-binding</keyword>
<evidence type="ECO:0000256" key="4">
    <source>
        <dbReference type="ARBA" id="ARBA00022763"/>
    </source>
</evidence>
<dbReference type="FunFam" id="3.40.50.300:FF:000117">
    <property type="entry name" value="Putative DNA repair helicase rad25"/>
    <property type="match status" value="1"/>
</dbReference>
<evidence type="ECO:0000256" key="2">
    <source>
        <dbReference type="ARBA" id="ARBA00006637"/>
    </source>
</evidence>
<feature type="domain" description="Helicase ATP-binding" evidence="16">
    <location>
        <begin position="402"/>
        <end position="564"/>
    </location>
</feature>
<evidence type="ECO:0000256" key="12">
    <source>
        <dbReference type="ARBA" id="ARBA00034617"/>
    </source>
</evidence>
<dbReference type="EMBL" id="AACI03001529">
    <property type="protein sequence ID" value="EJT42288.1"/>
    <property type="molecule type" value="Genomic_DNA"/>
</dbReference>
<dbReference type="SUPFAM" id="SSF52540">
    <property type="entry name" value="P-loop containing nucleoside triphosphate hydrolases"/>
    <property type="match status" value="2"/>
</dbReference>
<dbReference type="GO" id="GO:0005675">
    <property type="term" value="C:transcription factor TFIIH holo complex"/>
    <property type="evidence" value="ECO:0007669"/>
    <property type="project" value="TreeGrafter"/>
</dbReference>
<keyword evidence="19" id="KW-1185">Reference proteome</keyword>
<dbReference type="Proteomes" id="UP000002753">
    <property type="component" value="Unassembled WGS sequence"/>
</dbReference>
<organism evidence="18 19">
    <name type="scientific">Saccharomyces kudriavzevii (strain ATCC MYA-4449 / AS 2.2408 / CBS 8840 / NBRC 1802 / NCYC 2889)</name>
    <name type="common">Yeast</name>
    <dbReference type="NCBI Taxonomy" id="226230"/>
    <lineage>
        <taxon>Eukaryota</taxon>
        <taxon>Fungi</taxon>
        <taxon>Dikarya</taxon>
        <taxon>Ascomycota</taxon>
        <taxon>Saccharomycotina</taxon>
        <taxon>Saccharomycetes</taxon>
        <taxon>Saccharomycetales</taxon>
        <taxon>Saccharomycetaceae</taxon>
        <taxon>Saccharomyces</taxon>
    </lineage>
</organism>
<dbReference type="SMART" id="SM00487">
    <property type="entry name" value="DEXDc"/>
    <property type="match status" value="1"/>
</dbReference>
<dbReference type="HOGENOM" id="CLU_008213_0_0_1"/>
<evidence type="ECO:0000256" key="7">
    <source>
        <dbReference type="ARBA" id="ARBA00022840"/>
    </source>
</evidence>
<dbReference type="PROSITE" id="PS51192">
    <property type="entry name" value="HELICASE_ATP_BIND_1"/>
    <property type="match status" value="1"/>
</dbReference>
<dbReference type="CDD" id="cd18029">
    <property type="entry name" value="DEXHc_XPB"/>
    <property type="match status" value="1"/>
</dbReference>
<dbReference type="GO" id="GO:0097550">
    <property type="term" value="C:transcription preinitiation complex"/>
    <property type="evidence" value="ECO:0007669"/>
    <property type="project" value="TreeGrafter"/>
</dbReference>
<feature type="compositionally biased region" description="Basic residues" evidence="15">
    <location>
        <begin position="94"/>
        <end position="104"/>
    </location>
</feature>
<keyword evidence="8" id="KW-0238">DNA-binding</keyword>
<comment type="subcellular location">
    <subcellularLocation>
        <location evidence="1">Nucleus</location>
    </subcellularLocation>
</comment>
<dbReference type="FunFam" id="3.40.50.300:FF:000077">
    <property type="entry name" value="Probable DNA repair helicase RAD25"/>
    <property type="match status" value="1"/>
</dbReference>
<name>J5PFA4_SACK1</name>
<dbReference type="Pfam" id="PF13625">
    <property type="entry name" value="Helicase_C_3"/>
    <property type="match status" value="1"/>
</dbReference>
<evidence type="ECO:0000256" key="1">
    <source>
        <dbReference type="ARBA" id="ARBA00004123"/>
    </source>
</evidence>
<dbReference type="STRING" id="226230.J5PFA4"/>
<accession>J5PFA4</accession>
<keyword evidence="6" id="KW-0347">Helicase</keyword>
<sequence>MIISKDKSLYSSRSKQKYLLAIAISSRHIMTDVEGFQAKSKGKIFPDMGESFFSSDEDSPATDAEIDENYNDGKETLDGGDEERDTGVMVTGLKKPRKKTKSRHAATDSSMNQMDAKDKALLQDTNSDIPADFVPDSVSGMFRSHDFSYLRLRPDHASRPLWISPNDGRIILESFSPLAEQAQDFLVTIAEPISRPSHIHEYKITAYSLYAAVSVGLETEDIISVLDRLSKVPVAESIINFIKGATISYGKVKLVIKHNRYFVETTQADILQMLLNDSVIGPLRIDSDHQVQLADETLQQELQQSAGKSAVTVNPNDVEAVFSAVIGGDNERDDDDDDIDAVHSFEIANESVEVVKKRCQEIDYPVLEEYDFRNDHRNPDLDIDLKPSTQIRPYQEKSLSKMFGNGRARSGIIVLPCGAGKTLVGITAACTIKKSVIVLCTSSVSVMQWRQQFLQWCTLQPENCAVFTSDNKEMFQTESGLVVSTYSMVANTRNRSHDSQKVMDFLTGREWGFIILDEVHVVPAAMFRRVVSTIAAHAKLGLTATLVREDDKIGDLNFLIGPKLYEANWMELSQKGHIANVQCAEVWCPMTAEFYQEYLRETARKRMLLYIMNPTKFQACQFLIQYHERRGDKIIVFSDNVYALQEYALKMGKPFIYGSTSQQERMNILQNFQYNDQINTIFLSKVGDTSIDLPEATCLIQISSHYGSRRQEAQRLGRILRAKRRNDQGFNAFFYSLVSKDTQEMYYSTKRQAFLVDQGYAFKVITHLHGMENIPNLAYASPRERRELLQEVLLKNEEAAGIEVGDDAENSVGRGSNGHKRFKSKAVRGEGSLAGLAGGEDMAYMEYTTNKNKELKEHHPLIRKMYYKNLKK</sequence>
<gene>
    <name evidence="18" type="primary">YIL143C</name>
    <name evidence="18" type="ORF">SKUD_183202</name>
</gene>
<evidence type="ECO:0000256" key="14">
    <source>
        <dbReference type="ARBA" id="ARBA00048988"/>
    </source>
</evidence>
<feature type="compositionally biased region" description="Acidic residues" evidence="15">
    <location>
        <begin position="55"/>
        <end position="70"/>
    </location>
</feature>
<comment type="similarity">
    <text evidence="2">Belongs to the helicase family. RAD25/XPB subfamily.</text>
</comment>
<reference evidence="19" key="2">
    <citation type="journal article" date="2011" name="G3 (Bethesda)">
        <title>The awesome power of yeast evolutionary genetics: New genome sequences and strain resources for the Saccharomyces sensu stricto genus.</title>
        <authorList>
            <person name="Scannell D.R."/>
            <person name="Zill O.A."/>
            <person name="Rokas A."/>
            <person name="Payen C."/>
            <person name="Dunham M.J."/>
            <person name="Eisen M.B."/>
            <person name="Rine J."/>
            <person name="Johnston M."/>
            <person name="Hittinger C.T."/>
        </authorList>
    </citation>
    <scope>GENOME REANNOTATION</scope>
    <source>
        <strain evidence="19">ATCC MYA-4449 / AS 2.2408 / CBS 8840 / NBRC 1802 / NCYC 2889</strain>
    </source>
</reference>
<dbReference type="InterPro" id="IPR050615">
    <property type="entry name" value="ATP-dep_DNA_Helicase"/>
</dbReference>
<dbReference type="PANTHER" id="PTHR11274:SF0">
    <property type="entry name" value="GENERAL TRANSCRIPTION AND DNA REPAIR FACTOR IIH HELICASE SUBUNIT XPB"/>
    <property type="match status" value="1"/>
</dbReference>
<dbReference type="Pfam" id="PF16203">
    <property type="entry name" value="ERCC3_RAD25_C"/>
    <property type="match status" value="1"/>
</dbReference>
<dbReference type="GO" id="GO:0000112">
    <property type="term" value="C:nucleotide-excision repair factor 3 complex"/>
    <property type="evidence" value="ECO:0007669"/>
    <property type="project" value="TreeGrafter"/>
</dbReference>
<comment type="caution">
    <text evidence="18">The sequence shown here is derived from an EMBL/GenBank/DDBJ whole genome shotgun (WGS) entry which is preliminary data.</text>
</comment>
<evidence type="ECO:0000256" key="13">
    <source>
        <dbReference type="ARBA" id="ARBA00034808"/>
    </source>
</evidence>
<feature type="region of interest" description="Disordered" evidence="15">
    <location>
        <begin position="49"/>
        <end position="111"/>
    </location>
</feature>
<dbReference type="InterPro" id="IPR032438">
    <property type="entry name" value="ERCC3_RAD25_C"/>
</dbReference>
<dbReference type="GO" id="GO:0006367">
    <property type="term" value="P:transcription initiation at RNA polymerase II promoter"/>
    <property type="evidence" value="ECO:0007669"/>
    <property type="project" value="InterPro"/>
</dbReference>
<dbReference type="CDD" id="cd18789">
    <property type="entry name" value="SF2_C_XPB"/>
    <property type="match status" value="1"/>
</dbReference>
<keyword evidence="10" id="KW-0413">Isomerase</keyword>
<evidence type="ECO:0000256" key="9">
    <source>
        <dbReference type="ARBA" id="ARBA00023204"/>
    </source>
</evidence>
<dbReference type="GO" id="GO:0005524">
    <property type="term" value="F:ATP binding"/>
    <property type="evidence" value="ECO:0007669"/>
    <property type="project" value="UniProtKB-KW"/>
</dbReference>
<dbReference type="InterPro" id="IPR027417">
    <property type="entry name" value="P-loop_NTPase"/>
</dbReference>
<dbReference type="PROSITE" id="PS51194">
    <property type="entry name" value="HELICASE_CTER"/>
    <property type="match status" value="1"/>
</dbReference>
<evidence type="ECO:0000256" key="10">
    <source>
        <dbReference type="ARBA" id="ARBA00023235"/>
    </source>
</evidence>
<proteinExistence type="inferred from homology"/>
<evidence type="ECO:0000313" key="19">
    <source>
        <dbReference type="Proteomes" id="UP000002753"/>
    </source>
</evidence>
<dbReference type="GO" id="GO:0043138">
    <property type="term" value="F:3'-5' DNA helicase activity"/>
    <property type="evidence" value="ECO:0007669"/>
    <property type="project" value="UniProtKB-EC"/>
</dbReference>
<dbReference type="AlphaFoldDB" id="J5PFA4"/>
<evidence type="ECO:0000256" key="15">
    <source>
        <dbReference type="SAM" id="MobiDB-lite"/>
    </source>
</evidence>
<evidence type="ECO:0000259" key="16">
    <source>
        <dbReference type="PROSITE" id="PS51192"/>
    </source>
</evidence>
<dbReference type="InterPro" id="IPR032830">
    <property type="entry name" value="XPB/Ssl2_N"/>
</dbReference>